<sequence>MKQDTIDNIKGTYFHITSLLLVVPTIFYIASCNSKRKKSSLFLLTSVNSHIFLTNFFLIWAISFIACRNYPIFAKNYFLSPLILTLITAAIMSTIILLIAITHQLYSIVKDAQLYKISVSELLYDKDLCCYTFSNSINYGLPTFFVTETINIIHNFTQNLRTKTNNNYA</sequence>
<feature type="transmembrane region" description="Helical" evidence="1">
    <location>
        <begin position="12"/>
        <end position="30"/>
    </location>
</feature>
<evidence type="ECO:0000313" key="2">
    <source>
        <dbReference type="EMBL" id="KJV69107.1"/>
    </source>
</evidence>
<keyword evidence="1" id="KW-1133">Transmembrane helix</keyword>
<dbReference type="Proteomes" id="UP000033562">
    <property type="component" value="Unassembled WGS sequence"/>
</dbReference>
<dbReference type="RefSeq" id="WP_045808898.1">
    <property type="nucleotide sequence ID" value="NZ_LANX01000001.1"/>
</dbReference>
<proteinExistence type="predicted"/>
<comment type="caution">
    <text evidence="2">The sequence shown here is derived from an EMBL/GenBank/DDBJ whole genome shotgun (WGS) entry which is preliminary data.</text>
</comment>
<protein>
    <submittedName>
        <fullName evidence="2">Uncharacterized protein</fullName>
    </submittedName>
</protein>
<dbReference type="AlphaFoldDB" id="A0A0F3NN51"/>
<feature type="transmembrane region" description="Helical" evidence="1">
    <location>
        <begin position="42"/>
        <end position="66"/>
    </location>
</feature>
<organism evidence="2 3">
    <name type="scientific">Candidatus Neoehrlichia procyonis str. RAC413</name>
    <dbReference type="NCBI Taxonomy" id="1359163"/>
    <lineage>
        <taxon>Bacteria</taxon>
        <taxon>Pseudomonadati</taxon>
        <taxon>Pseudomonadota</taxon>
        <taxon>Alphaproteobacteria</taxon>
        <taxon>Rickettsiales</taxon>
        <taxon>Anaplasmataceae</taxon>
        <taxon>Candidatus Neoehrlichia</taxon>
    </lineage>
</organism>
<name>A0A0F3NN51_9RICK</name>
<keyword evidence="1" id="KW-0812">Transmembrane</keyword>
<keyword evidence="1" id="KW-0472">Membrane</keyword>
<evidence type="ECO:0000313" key="3">
    <source>
        <dbReference type="Proteomes" id="UP000033562"/>
    </source>
</evidence>
<gene>
    <name evidence="2" type="ORF">NLO413_0483</name>
</gene>
<dbReference type="EMBL" id="LANX01000001">
    <property type="protein sequence ID" value="KJV69107.1"/>
    <property type="molecule type" value="Genomic_DNA"/>
</dbReference>
<accession>A0A0F3NN51</accession>
<feature type="transmembrane region" description="Helical" evidence="1">
    <location>
        <begin position="78"/>
        <end position="101"/>
    </location>
</feature>
<evidence type="ECO:0000256" key="1">
    <source>
        <dbReference type="SAM" id="Phobius"/>
    </source>
</evidence>
<keyword evidence="3" id="KW-1185">Reference proteome</keyword>
<reference evidence="2 3" key="1">
    <citation type="submission" date="2015-02" db="EMBL/GenBank/DDBJ databases">
        <title>Genome Sequencing of Rickettsiales.</title>
        <authorList>
            <person name="Daugherty S.C."/>
            <person name="Su Q."/>
            <person name="Abolude K."/>
            <person name="Beier-Sexton M."/>
            <person name="Carlyon J.A."/>
            <person name="Carter R."/>
            <person name="Day N.P."/>
            <person name="Dumler S.J."/>
            <person name="Dyachenko V."/>
            <person name="Godinez A."/>
            <person name="Kurtti T.J."/>
            <person name="Lichay M."/>
            <person name="Mullins K.E."/>
            <person name="Ott S."/>
            <person name="Pappas-Brown V."/>
            <person name="Paris D.H."/>
            <person name="Patel P."/>
            <person name="Richards A.L."/>
            <person name="Sadzewicz L."/>
            <person name="Sears K."/>
            <person name="Seidman D."/>
            <person name="Sengamalay N."/>
            <person name="Stenos J."/>
            <person name="Tallon L.J."/>
            <person name="Vincent G."/>
            <person name="Fraser C.M."/>
            <person name="Munderloh U."/>
            <person name="Dunning-Hotopp J.C."/>
        </authorList>
    </citation>
    <scope>NUCLEOTIDE SEQUENCE [LARGE SCALE GENOMIC DNA]</scope>
    <source>
        <strain evidence="2 3">RAC413</strain>
    </source>
</reference>